<dbReference type="Pfam" id="PF13742">
    <property type="entry name" value="tRNA_anti_2"/>
    <property type="match status" value="1"/>
</dbReference>
<evidence type="ECO:0000256" key="1">
    <source>
        <dbReference type="ARBA" id="ARBA00022490"/>
    </source>
</evidence>
<dbReference type="Pfam" id="PF02601">
    <property type="entry name" value="Exonuc_VII_L"/>
    <property type="match status" value="1"/>
</dbReference>
<evidence type="ECO:0000256" key="6">
    <source>
        <dbReference type="RuleBase" id="RU004355"/>
    </source>
</evidence>
<dbReference type="PANTHER" id="PTHR30008">
    <property type="entry name" value="EXODEOXYRIBONUCLEASE 7 LARGE SUBUNIT"/>
    <property type="match status" value="1"/>
</dbReference>
<dbReference type="RefSeq" id="WP_058356906.1">
    <property type="nucleotide sequence ID" value="NZ_CABKVG010000010.1"/>
</dbReference>
<feature type="domain" description="OB-fold nucleic acid binding" evidence="8">
    <location>
        <begin position="12"/>
        <end position="103"/>
    </location>
</feature>
<comment type="catalytic activity">
    <reaction evidence="5 6">
        <text>Exonucleolytic cleavage in either 5'- to 3'- or 3'- to 5'-direction to yield nucleoside 5'-phosphates.</text>
        <dbReference type="EC" id="3.1.11.6"/>
    </reaction>
</comment>
<evidence type="ECO:0000256" key="3">
    <source>
        <dbReference type="ARBA" id="ARBA00022801"/>
    </source>
</evidence>
<dbReference type="GO" id="GO:0008855">
    <property type="term" value="F:exodeoxyribonuclease VII activity"/>
    <property type="evidence" value="ECO:0007669"/>
    <property type="project" value="UniProtKB-EC"/>
</dbReference>
<comment type="function">
    <text evidence="5">Bidirectionally degrades single-stranded DNA into large acid-insoluble oligonucleotides, which are then degraded further into small acid-soluble oligonucleotides.</text>
</comment>
<reference evidence="9 10" key="1">
    <citation type="journal article" date="2022" name="Res Sq">
        <title>Evolution of multicellular longitudinally dividing oral cavity symbionts (Neisseriaceae).</title>
        <authorList>
            <person name="Nyongesa S."/>
            <person name="Weber P."/>
            <person name="Bernet E."/>
            <person name="Pullido F."/>
            <person name="Nieckarz M."/>
            <person name="Delaby M."/>
            <person name="Nieves C."/>
            <person name="Viehboeck T."/>
            <person name="Krause N."/>
            <person name="Rivera-Millot A."/>
            <person name="Nakamura A."/>
            <person name="Vischer N."/>
            <person name="VanNieuwenhze M."/>
            <person name="Brun Y."/>
            <person name="Cava F."/>
            <person name="Bulgheresi S."/>
            <person name="Veyrier F."/>
        </authorList>
    </citation>
    <scope>NUCLEOTIDE SEQUENCE [LARGE SCALE GENOMIC DNA]</scope>
    <source>
        <strain evidence="9 10">SN4</strain>
    </source>
</reference>
<proteinExistence type="inferred from homology"/>
<keyword evidence="10" id="KW-1185">Reference proteome</keyword>
<dbReference type="PANTHER" id="PTHR30008:SF0">
    <property type="entry name" value="EXODEOXYRIBONUCLEASE 7 LARGE SUBUNIT"/>
    <property type="match status" value="1"/>
</dbReference>
<keyword evidence="2 5" id="KW-0540">Nuclease</keyword>
<protein>
    <recommendedName>
        <fullName evidence="5">Exodeoxyribonuclease 7 large subunit</fullName>
        <ecNumber evidence="5">3.1.11.6</ecNumber>
    </recommendedName>
    <alternativeName>
        <fullName evidence="5">Exodeoxyribonuclease VII large subunit</fullName>
        <shortName evidence="5">Exonuclease VII large subunit</shortName>
    </alternativeName>
</protein>
<dbReference type="HAMAP" id="MF_00378">
    <property type="entry name" value="Exonuc_7_L"/>
    <property type="match status" value="1"/>
</dbReference>
<gene>
    <name evidence="5 9" type="primary">xseA</name>
    <name evidence="9" type="ORF">LVJ82_17435</name>
</gene>
<dbReference type="InterPro" id="IPR020579">
    <property type="entry name" value="Exonuc_VII_lsu_C"/>
</dbReference>
<comment type="subunit">
    <text evidence="5">Heterooligomer composed of large and small subunits.</text>
</comment>
<dbReference type="NCBIfam" id="TIGR00237">
    <property type="entry name" value="xseA"/>
    <property type="match status" value="1"/>
</dbReference>
<dbReference type="Proteomes" id="UP000832011">
    <property type="component" value="Chromosome"/>
</dbReference>
<evidence type="ECO:0000259" key="7">
    <source>
        <dbReference type="Pfam" id="PF02601"/>
    </source>
</evidence>
<keyword evidence="1 5" id="KW-0963">Cytoplasm</keyword>
<evidence type="ECO:0000256" key="5">
    <source>
        <dbReference type="HAMAP-Rule" id="MF_00378"/>
    </source>
</evidence>
<sequence length="450" mass="50188">MSDNLFNPPPLAVSQLNALARQLLEQNLANLWVSGEISNLTRASSGHYYFSLKDSKAQVRCALFKSHAERLSTPLREGDQVELTGKITLYEARGEFQISVNQLRLAGMGSLFEAYERLKAQLSAEGVFDAERKQALPAHPQTVGIVTSTATAALRDIVTTLKRRMSSLKIIVYPTAVQGKGSEFQIAKAINTANARNEVDVLLVCRGGGSIEDLWAFNEEVVVRAIAACNIPVIAGVGHETDVTLSDFVADVRAPTPTGAAELVSPDVRVLRQRLHSLQAASLLALQRRYQDLSQRIDWYARQLKHPSEQIKAQRLQVSQQQQQICYSFQNYLRGQQQKLLWQQAQLHAASPNIKYLQQHLLQTQKVLQNSWSALQQQQTQRLYKQQALLEALSPQHVLQRGFSVVKNHRGQVVSSANDLRFGQHINIIFHDSEAAAQITLGSAQQDLFD</sequence>
<keyword evidence="3 5" id="KW-0378">Hydrolase</keyword>
<organism evidence="9 10">
    <name type="scientific">Vitreoscilla massiliensis</name>
    <dbReference type="NCBI Taxonomy" id="1689272"/>
    <lineage>
        <taxon>Bacteria</taxon>
        <taxon>Pseudomonadati</taxon>
        <taxon>Pseudomonadota</taxon>
        <taxon>Betaproteobacteria</taxon>
        <taxon>Neisseriales</taxon>
        <taxon>Neisseriaceae</taxon>
        <taxon>Vitreoscilla</taxon>
    </lineage>
</organism>
<dbReference type="CDD" id="cd04489">
    <property type="entry name" value="ExoVII_LU_OBF"/>
    <property type="match status" value="1"/>
</dbReference>
<dbReference type="InterPro" id="IPR003753">
    <property type="entry name" value="Exonuc_VII_L"/>
</dbReference>
<evidence type="ECO:0000313" key="9">
    <source>
        <dbReference type="EMBL" id="UOO89203.1"/>
    </source>
</evidence>
<comment type="subcellular location">
    <subcellularLocation>
        <location evidence="5 6">Cytoplasm</location>
    </subcellularLocation>
</comment>
<dbReference type="EMBL" id="CP091511">
    <property type="protein sequence ID" value="UOO89203.1"/>
    <property type="molecule type" value="Genomic_DNA"/>
</dbReference>
<keyword evidence="4 5" id="KW-0269">Exonuclease</keyword>
<dbReference type="Gene3D" id="2.40.50.1010">
    <property type="match status" value="1"/>
</dbReference>
<comment type="similarity">
    <text evidence="5 6">Belongs to the XseA family.</text>
</comment>
<name>A0ABY4E1L4_9NEIS</name>
<evidence type="ECO:0000256" key="4">
    <source>
        <dbReference type="ARBA" id="ARBA00022839"/>
    </source>
</evidence>
<accession>A0ABY4E1L4</accession>
<evidence type="ECO:0000259" key="8">
    <source>
        <dbReference type="Pfam" id="PF13742"/>
    </source>
</evidence>
<dbReference type="InterPro" id="IPR025824">
    <property type="entry name" value="OB-fold_nuc-bd_dom"/>
</dbReference>
<dbReference type="EC" id="3.1.11.6" evidence="5"/>
<evidence type="ECO:0000313" key="10">
    <source>
        <dbReference type="Proteomes" id="UP000832011"/>
    </source>
</evidence>
<feature type="domain" description="Exonuclease VII large subunit C-terminal" evidence="7">
    <location>
        <begin position="127"/>
        <end position="437"/>
    </location>
</feature>
<evidence type="ECO:0000256" key="2">
    <source>
        <dbReference type="ARBA" id="ARBA00022722"/>
    </source>
</evidence>